<proteinExistence type="predicted"/>
<evidence type="ECO:0000256" key="1">
    <source>
        <dbReference type="SAM" id="MobiDB-lite"/>
    </source>
</evidence>
<keyword evidence="3" id="KW-1185">Reference proteome</keyword>
<reference evidence="2 3" key="1">
    <citation type="submission" date="2014-04" db="EMBL/GenBank/DDBJ databases">
        <title>Evolutionary Origins and Diversification of the Mycorrhizal Mutualists.</title>
        <authorList>
            <consortium name="DOE Joint Genome Institute"/>
            <consortium name="Mycorrhizal Genomics Consortium"/>
            <person name="Kohler A."/>
            <person name="Kuo A."/>
            <person name="Nagy L.G."/>
            <person name="Floudas D."/>
            <person name="Copeland A."/>
            <person name="Barry K.W."/>
            <person name="Cichocki N."/>
            <person name="Veneault-Fourrey C."/>
            <person name="LaButti K."/>
            <person name="Lindquist E.A."/>
            <person name="Lipzen A."/>
            <person name="Lundell T."/>
            <person name="Morin E."/>
            <person name="Murat C."/>
            <person name="Riley R."/>
            <person name="Ohm R."/>
            <person name="Sun H."/>
            <person name="Tunlid A."/>
            <person name="Henrissat B."/>
            <person name="Grigoriev I.V."/>
            <person name="Hibbett D.S."/>
            <person name="Martin F."/>
        </authorList>
    </citation>
    <scope>NUCLEOTIDE SEQUENCE [LARGE SCALE GENOMIC DNA]</scope>
    <source>
        <strain evidence="2 3">MD-312</strain>
    </source>
</reference>
<evidence type="ECO:0000313" key="2">
    <source>
        <dbReference type="EMBL" id="KIJ57662.1"/>
    </source>
</evidence>
<sequence length="465" mass="50067">MSVKKVQSVLCGAANCKKSTNGQPRTANRDCDQAPPCCSQCCKTLALNDCRVHHVTAQSTLLTAMESSSDAQAPQEAAAPTPIAGPTVAPLSTPLSCGPTVVVPVATPAPSISPALTIATSTPVVSPVPAIILRPAVMPVATRSYARPLSNHYAQAWVDAHSRLQSVAKELDADREVANIIENTYHVVVWFSASAPRERFCLRTTTRGIFVPANHNVVTSLLPGDLISFFCEDNIPGWVKQAPDMPIMVNAHKRVLLRAPGLTDFDLEGLSDELNLLSTLGKRSLQEHTSLLHVTSLKRRRVTIAGHSLQLSSSSPIASTSSGMSSGHTSPATPLLHTSPSMSSGSLSLVSLEHKKFPLKYVCNMLPLDHIVGLSSSGDIAGQFQIHFPGIPLKIKTYYKHRAYYLQAKRAGFLSELAGFGQSEAGLWSRLTERCKKQLEQEKQISNISNEAAFTFKISNNVSSF</sequence>
<dbReference type="Proteomes" id="UP000053820">
    <property type="component" value="Unassembled WGS sequence"/>
</dbReference>
<feature type="region of interest" description="Disordered" evidence="1">
    <location>
        <begin position="66"/>
        <end position="85"/>
    </location>
</feature>
<dbReference type="HOGENOM" id="CLU_047030_0_0_1"/>
<feature type="region of interest" description="Disordered" evidence="1">
    <location>
        <begin position="313"/>
        <end position="337"/>
    </location>
</feature>
<protein>
    <submittedName>
        <fullName evidence="2">Uncharacterized protein</fullName>
    </submittedName>
</protein>
<dbReference type="AlphaFoldDB" id="A0A0C9W6D9"/>
<dbReference type="OrthoDB" id="2681792at2759"/>
<dbReference type="EMBL" id="KN840194">
    <property type="protein sequence ID" value="KIJ57662.1"/>
    <property type="molecule type" value="Genomic_DNA"/>
</dbReference>
<name>A0A0C9W6D9_9AGAM</name>
<organism evidence="2 3">
    <name type="scientific">Hydnomerulius pinastri MD-312</name>
    <dbReference type="NCBI Taxonomy" id="994086"/>
    <lineage>
        <taxon>Eukaryota</taxon>
        <taxon>Fungi</taxon>
        <taxon>Dikarya</taxon>
        <taxon>Basidiomycota</taxon>
        <taxon>Agaricomycotina</taxon>
        <taxon>Agaricomycetes</taxon>
        <taxon>Agaricomycetidae</taxon>
        <taxon>Boletales</taxon>
        <taxon>Boletales incertae sedis</taxon>
        <taxon>Leucogyrophana</taxon>
    </lineage>
</organism>
<gene>
    <name evidence="2" type="ORF">HYDPIDRAFT_120486</name>
</gene>
<feature type="compositionally biased region" description="Low complexity" evidence="1">
    <location>
        <begin position="71"/>
        <end position="84"/>
    </location>
</feature>
<accession>A0A0C9W6D9</accession>
<evidence type="ECO:0000313" key="3">
    <source>
        <dbReference type="Proteomes" id="UP000053820"/>
    </source>
</evidence>